<organism evidence="2 3">
    <name type="scientific">Phrynosoma platyrhinos</name>
    <name type="common">Desert horned lizard</name>
    <dbReference type="NCBI Taxonomy" id="52577"/>
    <lineage>
        <taxon>Eukaryota</taxon>
        <taxon>Metazoa</taxon>
        <taxon>Chordata</taxon>
        <taxon>Craniata</taxon>
        <taxon>Vertebrata</taxon>
        <taxon>Euteleostomi</taxon>
        <taxon>Lepidosauria</taxon>
        <taxon>Squamata</taxon>
        <taxon>Bifurcata</taxon>
        <taxon>Unidentata</taxon>
        <taxon>Episquamata</taxon>
        <taxon>Toxicofera</taxon>
        <taxon>Iguania</taxon>
        <taxon>Phrynosomatidae</taxon>
        <taxon>Phrynosomatinae</taxon>
        <taxon>Phrynosoma</taxon>
    </lineage>
</organism>
<dbReference type="PANTHER" id="PTHR14241:SF32">
    <property type="entry name" value="VWFA DOMAIN-CONTAINING PROTEIN-RELATED"/>
    <property type="match status" value="1"/>
</dbReference>
<evidence type="ECO:0000256" key="1">
    <source>
        <dbReference type="SAM" id="MobiDB-lite"/>
    </source>
</evidence>
<dbReference type="PANTHER" id="PTHR14241">
    <property type="entry name" value="INTERFERON-INDUCED PROTEIN 44"/>
    <property type="match status" value="1"/>
</dbReference>
<keyword evidence="3" id="KW-1185">Reference proteome</keyword>
<name>A0ABQ7SMD8_PHRPL</name>
<evidence type="ECO:0000313" key="2">
    <source>
        <dbReference type="EMBL" id="KAH0618479.1"/>
    </source>
</evidence>
<reference evidence="2 3" key="1">
    <citation type="journal article" date="2022" name="Gigascience">
        <title>A chromosome-level genome assembly and annotation of the desert horned lizard, Phrynosoma platyrhinos, provides insight into chromosomal rearrangements among reptiles.</title>
        <authorList>
            <person name="Koochekian N."/>
            <person name="Ascanio A."/>
            <person name="Farleigh K."/>
            <person name="Card D.C."/>
            <person name="Schield D.R."/>
            <person name="Castoe T.A."/>
            <person name="Jezkova T."/>
        </authorList>
    </citation>
    <scope>NUCLEOTIDE SEQUENCE [LARGE SCALE GENOMIC DNA]</scope>
    <source>
        <strain evidence="2">NK-2021</strain>
    </source>
</reference>
<gene>
    <name evidence="2" type="ORF">JD844_017728</name>
</gene>
<protein>
    <submittedName>
        <fullName evidence="2">Uncharacterized protein</fullName>
    </submittedName>
</protein>
<sequence length="98" mass="11586">MDKDDREEEEYMYNYEKEGRNEKKERDEDACLGETRMQLTAERLGIPLCQIVPVKNYSSELDLKDDVDILILMAVRQMLRTAESYLDDFPLEKNSMVD</sequence>
<comment type="caution">
    <text evidence="2">The sequence shown here is derived from an EMBL/GenBank/DDBJ whole genome shotgun (WGS) entry which is preliminary data.</text>
</comment>
<proteinExistence type="predicted"/>
<dbReference type="Proteomes" id="UP000826234">
    <property type="component" value="Unassembled WGS sequence"/>
</dbReference>
<feature type="compositionally biased region" description="Basic and acidic residues" evidence="1">
    <location>
        <begin position="15"/>
        <end position="28"/>
    </location>
</feature>
<feature type="region of interest" description="Disordered" evidence="1">
    <location>
        <begin position="1"/>
        <end position="28"/>
    </location>
</feature>
<accession>A0ABQ7SMD8</accession>
<feature type="compositionally biased region" description="Acidic residues" evidence="1">
    <location>
        <begin position="1"/>
        <end position="11"/>
    </location>
</feature>
<evidence type="ECO:0000313" key="3">
    <source>
        <dbReference type="Proteomes" id="UP000826234"/>
    </source>
</evidence>
<dbReference type="EMBL" id="JAIPUX010005289">
    <property type="protein sequence ID" value="KAH0618479.1"/>
    <property type="molecule type" value="Genomic_DNA"/>
</dbReference>